<feature type="region of interest" description="Disordered" evidence="1">
    <location>
        <begin position="1"/>
        <end position="40"/>
    </location>
</feature>
<feature type="region of interest" description="Disordered" evidence="1">
    <location>
        <begin position="81"/>
        <end position="157"/>
    </location>
</feature>
<name>A0A5K3FBS0_MESCO</name>
<proteinExistence type="predicted"/>
<accession>A0A5K3FBS0</accession>
<protein>
    <submittedName>
        <fullName evidence="2">GATA-type domain-containing protein</fullName>
    </submittedName>
</protein>
<feature type="compositionally biased region" description="Polar residues" evidence="1">
    <location>
        <begin position="108"/>
        <end position="121"/>
    </location>
</feature>
<feature type="compositionally biased region" description="Basic and acidic residues" evidence="1">
    <location>
        <begin position="145"/>
        <end position="157"/>
    </location>
</feature>
<feature type="compositionally biased region" description="Low complexity" evidence="1">
    <location>
        <begin position="134"/>
        <end position="144"/>
    </location>
</feature>
<feature type="region of interest" description="Disordered" evidence="1">
    <location>
        <begin position="224"/>
        <end position="263"/>
    </location>
</feature>
<dbReference type="AlphaFoldDB" id="A0A5K3FBS0"/>
<reference evidence="2" key="1">
    <citation type="submission" date="2019-11" db="UniProtKB">
        <authorList>
            <consortium name="WormBaseParasite"/>
        </authorList>
    </citation>
    <scope>IDENTIFICATION</scope>
</reference>
<organism evidence="2">
    <name type="scientific">Mesocestoides corti</name>
    <name type="common">Flatworm</name>
    <dbReference type="NCBI Taxonomy" id="53468"/>
    <lineage>
        <taxon>Eukaryota</taxon>
        <taxon>Metazoa</taxon>
        <taxon>Spiralia</taxon>
        <taxon>Lophotrochozoa</taxon>
        <taxon>Platyhelminthes</taxon>
        <taxon>Cestoda</taxon>
        <taxon>Eucestoda</taxon>
        <taxon>Cyclophyllidea</taxon>
        <taxon>Mesocestoididae</taxon>
        <taxon>Mesocestoides</taxon>
    </lineage>
</organism>
<sequence>MHSASTSPWISNQSGASSGATETFHTHPLQVSGLPPYPSNDAFASGPVGLDVNASSRSADQYFRDASASWFCGNLRDITNSSVRSSSGPPEPSSLAALPTASSDRTIKTPTPVSANPTASSIAGAASANPPPTSSAASNPTIPADSEKPSHEDEPRHYTTLTTSFSAALTSSSSVKPETCSSAYSSFYSGSTGEAVSISEQWPSLVPNAAEQGAGHYLHHHHHHYPAFSHSPTTNRDTLSSSNYRQHHVPSPGPLINLQADSLDFPPSGVDSMPTYPYTRSAAGHFHSDLQGASSNRLCTSPLSSSGLFQC</sequence>
<feature type="compositionally biased region" description="Polar residues" evidence="1">
    <location>
        <begin position="230"/>
        <end position="244"/>
    </location>
</feature>
<feature type="compositionally biased region" description="Polar residues" evidence="1">
    <location>
        <begin position="1"/>
        <end position="23"/>
    </location>
</feature>
<evidence type="ECO:0000256" key="1">
    <source>
        <dbReference type="SAM" id="MobiDB-lite"/>
    </source>
</evidence>
<feature type="compositionally biased region" description="Low complexity" evidence="1">
    <location>
        <begin position="81"/>
        <end position="103"/>
    </location>
</feature>
<dbReference type="WBParaSite" id="MCU_007070-RA">
    <property type="protein sequence ID" value="MCU_007070-RA"/>
    <property type="gene ID" value="MCU_007070"/>
</dbReference>
<evidence type="ECO:0000313" key="2">
    <source>
        <dbReference type="WBParaSite" id="MCU_007070-RA"/>
    </source>
</evidence>